<dbReference type="PANTHER" id="PTHR31319">
    <property type="entry name" value="ZINC FINGER PROTEIN CONSTANS-LIKE 4"/>
    <property type="match status" value="1"/>
</dbReference>
<feature type="domain" description="CCT" evidence="4">
    <location>
        <begin position="241"/>
        <end position="283"/>
    </location>
</feature>
<evidence type="ECO:0000256" key="3">
    <source>
        <dbReference type="SAM" id="MobiDB-lite"/>
    </source>
</evidence>
<evidence type="ECO:0000313" key="5">
    <source>
        <dbReference type="EMBL" id="CDW87501.1"/>
    </source>
</evidence>
<feature type="region of interest" description="Disordered" evidence="3">
    <location>
        <begin position="1"/>
        <end position="20"/>
    </location>
</feature>
<protein>
    <submittedName>
        <fullName evidence="5">Constans-like 1</fullName>
    </submittedName>
</protein>
<dbReference type="PROSITE" id="PS51017">
    <property type="entry name" value="CCT"/>
    <property type="match status" value="1"/>
</dbReference>
<dbReference type="EMBL" id="CCKQ01015670">
    <property type="protein sequence ID" value="CDW87501.1"/>
    <property type="molecule type" value="Genomic_DNA"/>
</dbReference>
<dbReference type="AlphaFoldDB" id="A0A078AZG3"/>
<dbReference type="InterPro" id="IPR045281">
    <property type="entry name" value="CONSTANS-like"/>
</dbReference>
<sequence length="471" mass="54263">MKNLRNYSSESSQDEQNCQSPALKHRMHNLNLSSNSLTLLNQNTFRSQPLNPLLKEIDEDKMRLSDQINNSENRYNEKLIKQNHILQNQNQYQNPEFLAQKGIQQPKPLKFIPTLALMNQNMYQIAAIRQMMINNQQQKDAQLFRDRRLSSDNLITQSTQSNSQISPNISTKITINQRIGHAIDSSSGSYGSVAQIDTEMSYNNSQGGSNGLERGQNSRDESISSSGYSLEGECSLTRDQRHQKIRSYWEKKKRRKSQKHVRYECRKNLAEKRFRFQGRFVKFEQISELDPDMVYNPNQKAEPKTKPIFKVTKNAQPPRDRSRKSSMSGGSIGEQTYLADLERQADQLNLFSSGQDFNMCGAYDQETFGSHSSTLGIPGFNIGQSMIPIRLMQKVNQPNGGIFMGSKGGLTTQNYSFSHSNQTKQQKHSYSKQESFEMKVDQTSSDQQVQLEQQLQMEEKNFYEDYYERLV</sequence>
<evidence type="ECO:0000259" key="4">
    <source>
        <dbReference type="PROSITE" id="PS51017"/>
    </source>
</evidence>
<accession>A0A078AZG3</accession>
<dbReference type="InterPro" id="IPR010402">
    <property type="entry name" value="CCT_domain"/>
</dbReference>
<feature type="region of interest" description="Disordered" evidence="3">
    <location>
        <begin position="294"/>
        <end position="332"/>
    </location>
</feature>
<reference evidence="5 6" key="1">
    <citation type="submission" date="2014-06" db="EMBL/GenBank/DDBJ databases">
        <authorList>
            <person name="Swart Estienne"/>
        </authorList>
    </citation>
    <scope>NUCLEOTIDE SEQUENCE [LARGE SCALE GENOMIC DNA]</scope>
    <source>
        <strain evidence="5 6">130c</strain>
    </source>
</reference>
<organism evidence="5 6">
    <name type="scientific">Stylonychia lemnae</name>
    <name type="common">Ciliate</name>
    <dbReference type="NCBI Taxonomy" id="5949"/>
    <lineage>
        <taxon>Eukaryota</taxon>
        <taxon>Sar</taxon>
        <taxon>Alveolata</taxon>
        <taxon>Ciliophora</taxon>
        <taxon>Intramacronucleata</taxon>
        <taxon>Spirotrichea</taxon>
        <taxon>Stichotrichia</taxon>
        <taxon>Sporadotrichida</taxon>
        <taxon>Oxytrichidae</taxon>
        <taxon>Stylonychinae</taxon>
        <taxon>Stylonychia</taxon>
    </lineage>
</organism>
<dbReference type="Proteomes" id="UP000039865">
    <property type="component" value="Unassembled WGS sequence"/>
</dbReference>
<dbReference type="Pfam" id="PF06203">
    <property type="entry name" value="CCT"/>
    <property type="match status" value="1"/>
</dbReference>
<dbReference type="PANTHER" id="PTHR31319:SF77">
    <property type="entry name" value="ZINC FINGER PROTEIN CONSTANS-LIKE 4"/>
    <property type="match status" value="1"/>
</dbReference>
<proteinExistence type="predicted"/>
<evidence type="ECO:0000256" key="2">
    <source>
        <dbReference type="ARBA" id="ARBA00023242"/>
    </source>
</evidence>
<name>A0A078AZG3_STYLE</name>
<feature type="region of interest" description="Disordered" evidence="3">
    <location>
        <begin position="201"/>
        <end position="237"/>
    </location>
</feature>
<dbReference type="GO" id="GO:0005634">
    <property type="term" value="C:nucleus"/>
    <property type="evidence" value="ECO:0007669"/>
    <property type="project" value="UniProtKB-SubCell"/>
</dbReference>
<dbReference type="OrthoDB" id="289777at2759"/>
<gene>
    <name evidence="5" type="primary">Contig12595.g13435</name>
    <name evidence="5" type="ORF">STYLEM_16606</name>
</gene>
<dbReference type="InParanoid" id="A0A078AZG3"/>
<evidence type="ECO:0000256" key="1">
    <source>
        <dbReference type="ARBA" id="ARBA00004123"/>
    </source>
</evidence>
<evidence type="ECO:0000313" key="6">
    <source>
        <dbReference type="Proteomes" id="UP000039865"/>
    </source>
</evidence>
<keyword evidence="2" id="KW-0539">Nucleus</keyword>
<keyword evidence="6" id="KW-1185">Reference proteome</keyword>
<comment type="subcellular location">
    <subcellularLocation>
        <location evidence="1">Nucleus</location>
    </subcellularLocation>
</comment>